<reference evidence="3" key="1">
    <citation type="submission" date="2019-02" db="EMBL/GenBank/DDBJ databases">
        <title>Draft genome sequence of Muricauda sp. 176CP4-71.</title>
        <authorList>
            <person name="Park J.-S."/>
        </authorList>
    </citation>
    <scope>NUCLEOTIDE SEQUENCE [LARGE SCALE GENOMIC DNA]</scope>
    <source>
        <strain evidence="3">176GS2-150</strain>
    </source>
</reference>
<dbReference type="Gene3D" id="2.60.40.1120">
    <property type="entry name" value="Carboxypeptidase-like, regulatory domain"/>
    <property type="match status" value="1"/>
</dbReference>
<keyword evidence="3" id="KW-1185">Reference proteome</keyword>
<proteinExistence type="predicted"/>
<accession>A0ABY1WUM0</accession>
<evidence type="ECO:0000313" key="2">
    <source>
        <dbReference type="EMBL" id="TAA48430.1"/>
    </source>
</evidence>
<dbReference type="EMBL" id="SHLY01000001">
    <property type="protein sequence ID" value="TAA48430.1"/>
    <property type="molecule type" value="Genomic_DNA"/>
</dbReference>
<evidence type="ECO:0000256" key="1">
    <source>
        <dbReference type="SAM" id="MobiDB-lite"/>
    </source>
</evidence>
<sequence>MQTFYPVFESGQVLTSSHLNQLSTWLNDQDTSTRRLMLGIGRVCGLEVTRGSGNAISIGRGCGVTSNGLLMLLPDTETYSHSRNYQLPTAVMVDDDGFNDRVAQAGGLLGDNNFDLWELVTDEYIEEPNKPVATALTPQFLQDKVVLLLLEVNVESLKRCDLNDCSDKGARELHPVRRLLISKQDARTLWAQETAEREFLTPRDLDWQGKREALAPLFAPKLNMAATNSHSLLQLRQLAAQKAQALWQQLSQQLQLSFEVYQYLLHEVFPATEFPNGPWFGLAPVPETNISNLPQLFTDIHQLDRLKDIVSSYNEFLELALQHQGICCPQPTRFPFHLLLGAPQTKAHADNQTKAQPADIDFALGGNMEPIPLRHGFYSSPQLNNQQQIASLLKQRYYRTWLLMKRFYLDALENQSLRITPSRLSASLSQQAIPYYYQLRPLDDLHRNWHGEATSNQRLQQVFGYAFTGSSPHPLTHELDDHDFYRVEGLLGKGLGQAIAALKLQKMQYGLPFSIEPVFASVESMTTPEAKLQAFQLLQKDQTLMRLFKCKTGDLDMLLLLVLSLIFQLLLALLYALARVSYSPQMLVMNVMAAEEESTTEQPESNRETASDQPADSVPLMRLERGHRTFNTVEAKRMDDERSRAITAIAAQSMQSNDIAEMVLDEVKQGDMEVQYILDMLDDDEDKQSEISTLYKSVRAAENSSSLYDRMRQKMGAEASNDEVEETYETVRMIAHTEALMAKASVSSGADFDFDDFDTEMKGLSEAFQAFQARPAEGDGAKLRASISNQVSMLNTLTSSALLKNLAGEMQKRVKQIFVEFSLQGYLNKHPGLAHKCGVPKGGTLVLVYTHRSMLDALNKKLQTVKETDEPAFNVAEMLPNAMLSTEFVASLAHRVSDSDDSERAMIREISEVMRRHGNEERMMAMQPAANRSAPEVATDATTDAMPAMARSVHVASVANESNHEAAVAMAAPRDEVSLLSEAVVMDRLEKLDAVRAVAPDDPINEWVVVADFCLPTSCCDSDCTDLDYVPKPKPVPKKIKVSGRVVVARSVASKPAKSIVARRKQEVIPHAVLTVVDREEQAVKVKMAKGHFVFTAAPGVYQVTVSAKGFVTQQRETELMTSPREEVIVQLQPSKTRG</sequence>
<dbReference type="RefSeq" id="WP_130565823.1">
    <property type="nucleotide sequence ID" value="NZ_SHLY01000001.1"/>
</dbReference>
<comment type="caution">
    <text evidence="2">The sequence shown here is derived from an EMBL/GenBank/DDBJ whole genome shotgun (WGS) entry which is preliminary data.</text>
</comment>
<evidence type="ECO:0000313" key="3">
    <source>
        <dbReference type="Proteomes" id="UP000292544"/>
    </source>
</evidence>
<dbReference type="Proteomes" id="UP000292544">
    <property type="component" value="Unassembled WGS sequence"/>
</dbReference>
<dbReference type="SUPFAM" id="SSF49464">
    <property type="entry name" value="Carboxypeptidase regulatory domain-like"/>
    <property type="match status" value="1"/>
</dbReference>
<gene>
    <name evidence="2" type="ORF">EXY25_04195</name>
</gene>
<organism evidence="2 3">
    <name type="scientific">Corallincola spongiicola</name>
    <dbReference type="NCBI Taxonomy" id="2520508"/>
    <lineage>
        <taxon>Bacteria</taxon>
        <taxon>Pseudomonadati</taxon>
        <taxon>Pseudomonadota</taxon>
        <taxon>Gammaproteobacteria</taxon>
        <taxon>Alteromonadales</taxon>
        <taxon>Psychromonadaceae</taxon>
        <taxon>Corallincola</taxon>
    </lineage>
</organism>
<dbReference type="InterPro" id="IPR008969">
    <property type="entry name" value="CarboxyPept-like_regulatory"/>
</dbReference>
<feature type="region of interest" description="Disordered" evidence="1">
    <location>
        <begin position="597"/>
        <end position="618"/>
    </location>
</feature>
<name>A0ABY1WUM0_9GAMM</name>
<protein>
    <submittedName>
        <fullName evidence="2">Carboxypeptidase regulatory-like domain-containing protein</fullName>
    </submittedName>
</protein>